<keyword evidence="5" id="KW-1185">Reference proteome</keyword>
<dbReference type="Pfam" id="PF05683">
    <property type="entry name" value="Fumerase_C"/>
    <property type="match status" value="1"/>
</dbReference>
<comment type="similarity">
    <text evidence="1">Belongs to the class-I fumarase family.</text>
</comment>
<gene>
    <name evidence="4" type="primary">ttdB</name>
    <name evidence="4" type="ORF">GCM10023191_051560</name>
</gene>
<dbReference type="NCBIfam" id="TIGR00723">
    <property type="entry name" value="ttdB_fumA_fumB"/>
    <property type="match status" value="1"/>
</dbReference>
<protein>
    <submittedName>
        <fullName evidence="4">L(+)-tartrate dehydratase subunit beta</fullName>
    </submittedName>
</protein>
<evidence type="ECO:0000313" key="4">
    <source>
        <dbReference type="EMBL" id="GAA4501474.1"/>
    </source>
</evidence>
<feature type="domain" description="Fe-S hydro-lyase tartrate dehydratase beta-type catalytic" evidence="3">
    <location>
        <begin position="14"/>
        <end position="181"/>
    </location>
</feature>
<dbReference type="RefSeq" id="WP_345468259.1">
    <property type="nucleotide sequence ID" value="NZ_BAABHF010000026.1"/>
</dbReference>
<dbReference type="Gene3D" id="3.20.130.10">
    <property type="entry name" value="Fe-S hydro-lyase, tartrate dehydratase beta-type, catalytic domain"/>
    <property type="match status" value="1"/>
</dbReference>
<dbReference type="EMBL" id="BAABHF010000026">
    <property type="protein sequence ID" value="GAA4501474.1"/>
    <property type="molecule type" value="Genomic_DNA"/>
</dbReference>
<organism evidence="4 5">
    <name type="scientific">Actinoallomurus oryzae</name>
    <dbReference type="NCBI Taxonomy" id="502180"/>
    <lineage>
        <taxon>Bacteria</taxon>
        <taxon>Bacillati</taxon>
        <taxon>Actinomycetota</taxon>
        <taxon>Actinomycetes</taxon>
        <taxon>Streptosporangiales</taxon>
        <taxon>Thermomonosporaceae</taxon>
        <taxon>Actinoallomurus</taxon>
    </lineage>
</organism>
<dbReference type="InterPro" id="IPR004647">
    <property type="entry name" value="Fe-S_hydro-lyase_TtdB-typ_cat"/>
</dbReference>
<comment type="caution">
    <text evidence="4">The sequence shown here is derived from an EMBL/GenBank/DDBJ whole genome shotgun (WGS) entry which is preliminary data.</text>
</comment>
<dbReference type="PANTHER" id="PTHR43351">
    <property type="entry name" value="L(+)-TARTRATE DEHYDRATASE SUBUNIT BETA"/>
    <property type="match status" value="1"/>
</dbReference>
<name>A0ABP8QDA0_9ACTN</name>
<accession>A0ABP8QDA0</accession>
<dbReference type="PANTHER" id="PTHR43351:SF2">
    <property type="entry name" value="L(+)-TARTRATE DEHYDRATASE SUBUNIT BETA-RELATED"/>
    <property type="match status" value="1"/>
</dbReference>
<dbReference type="SUPFAM" id="SSF117457">
    <property type="entry name" value="FumA C-terminal domain-like"/>
    <property type="match status" value="1"/>
</dbReference>
<evidence type="ECO:0000313" key="5">
    <source>
        <dbReference type="Proteomes" id="UP001500503"/>
    </source>
</evidence>
<reference evidence="5" key="1">
    <citation type="journal article" date="2019" name="Int. J. Syst. Evol. Microbiol.">
        <title>The Global Catalogue of Microorganisms (GCM) 10K type strain sequencing project: providing services to taxonomists for standard genome sequencing and annotation.</title>
        <authorList>
            <consortium name="The Broad Institute Genomics Platform"/>
            <consortium name="The Broad Institute Genome Sequencing Center for Infectious Disease"/>
            <person name="Wu L."/>
            <person name="Ma J."/>
        </authorList>
    </citation>
    <scope>NUCLEOTIDE SEQUENCE [LARGE SCALE GENOMIC DNA]</scope>
    <source>
        <strain evidence="5">JCM 17933</strain>
    </source>
</reference>
<sequence>MATDTGPKRLGTPLDSETVASLRVGDELVIDGVIWGVRDATLIRFFDEGRRVPADLRGGIFLHTAPSVRRRPDSGFDPVSVGTTTSMRMDRFTRSCLAELGIAAIVGKGGLSDESSAAFREHNGVYLSIVGGAASVQTEQIEQIEDVFWPDLMPECLWKFRVRDFGPLFVTMDSTGASSYRMVGEQAEARLAAAYRALGIEVSDE</sequence>
<evidence type="ECO:0000256" key="1">
    <source>
        <dbReference type="ARBA" id="ARBA00008876"/>
    </source>
</evidence>
<evidence type="ECO:0000259" key="3">
    <source>
        <dbReference type="Pfam" id="PF05683"/>
    </source>
</evidence>
<dbReference type="Proteomes" id="UP001500503">
    <property type="component" value="Unassembled WGS sequence"/>
</dbReference>
<proteinExistence type="inferred from homology"/>
<evidence type="ECO:0000256" key="2">
    <source>
        <dbReference type="ARBA" id="ARBA00023239"/>
    </source>
</evidence>
<keyword evidence="2" id="KW-0456">Lyase</keyword>
<dbReference type="InterPro" id="IPR036660">
    <property type="entry name" value="Fe-S_hydroAse_TtdB_cat_sf"/>
</dbReference>